<gene>
    <name evidence="1" type="ORF">CES85_2093</name>
</gene>
<evidence type="ECO:0000313" key="1">
    <source>
        <dbReference type="EMBL" id="ASV85923.1"/>
    </source>
</evidence>
<evidence type="ECO:0000313" key="2">
    <source>
        <dbReference type="Proteomes" id="UP000215256"/>
    </source>
</evidence>
<dbReference type="EMBL" id="CP022604">
    <property type="protein sequence ID" value="ASV85923.1"/>
    <property type="molecule type" value="Genomic_DNA"/>
</dbReference>
<proteinExistence type="predicted"/>
<dbReference type="KEGG" id="och:CES85_2093"/>
<sequence>MFLTPRHLKTIGELSNLRKNSHSFALFGMRFGCDETCDA</sequence>
<protein>
    <submittedName>
        <fullName evidence="1">Uncharacterized protein</fullName>
    </submittedName>
</protein>
<name>A0A248UGG7_9HYPH</name>
<dbReference type="Proteomes" id="UP000215256">
    <property type="component" value="Chromosome 1"/>
</dbReference>
<dbReference type="AlphaFoldDB" id="A0A248UGG7"/>
<reference evidence="1 2" key="1">
    <citation type="submission" date="2017-07" db="EMBL/GenBank/DDBJ databases">
        <title>Phylogenetic study on the rhizospheric bacterium Ochrobactrum sp. A44.</title>
        <authorList>
            <person name="Krzyzanowska D.M."/>
            <person name="Ossowicki A."/>
            <person name="Rajewska M."/>
            <person name="Maciag T."/>
            <person name="Kaczynski Z."/>
            <person name="Czerwicka M."/>
            <person name="Jafra S."/>
        </authorList>
    </citation>
    <scope>NUCLEOTIDE SEQUENCE [LARGE SCALE GENOMIC DNA]</scope>
    <source>
        <strain evidence="1 2">A44</strain>
    </source>
</reference>
<accession>A0A248UGG7</accession>
<organism evidence="1 2">
    <name type="scientific">Ochrobactrum quorumnocens</name>
    <dbReference type="NCBI Taxonomy" id="271865"/>
    <lineage>
        <taxon>Bacteria</taxon>
        <taxon>Pseudomonadati</taxon>
        <taxon>Pseudomonadota</taxon>
        <taxon>Alphaproteobacteria</taxon>
        <taxon>Hyphomicrobiales</taxon>
        <taxon>Brucellaceae</taxon>
        <taxon>Brucella/Ochrobactrum group</taxon>
        <taxon>Ochrobactrum</taxon>
    </lineage>
</organism>